<dbReference type="GO" id="GO:0003677">
    <property type="term" value="F:DNA binding"/>
    <property type="evidence" value="ECO:0007669"/>
    <property type="project" value="UniProtKB-KW"/>
</dbReference>
<dbReference type="Pfam" id="PF01381">
    <property type="entry name" value="HTH_3"/>
    <property type="match status" value="1"/>
</dbReference>
<organism evidence="4 5">
    <name type="scientific">Variovorax boronicumulans</name>
    <dbReference type="NCBI Taxonomy" id="436515"/>
    <lineage>
        <taxon>Bacteria</taxon>
        <taxon>Pseudomonadati</taxon>
        <taxon>Pseudomonadota</taxon>
        <taxon>Betaproteobacteria</taxon>
        <taxon>Burkholderiales</taxon>
        <taxon>Comamonadaceae</taxon>
        <taxon>Variovorax</taxon>
    </lineage>
</organism>
<protein>
    <submittedName>
        <fullName evidence="4">Transcriptional regulator</fullName>
    </submittedName>
</protein>
<gene>
    <name evidence="4" type="ORF">CKY39_06235</name>
</gene>
<dbReference type="AlphaFoldDB" id="A0A250DEU7"/>
<keyword evidence="3" id="KW-0804">Transcription</keyword>
<evidence type="ECO:0000256" key="1">
    <source>
        <dbReference type="ARBA" id="ARBA00023015"/>
    </source>
</evidence>
<dbReference type="InterPro" id="IPR010982">
    <property type="entry name" value="Lambda_DNA-bd_dom_sf"/>
</dbReference>
<dbReference type="CDD" id="cd00093">
    <property type="entry name" value="HTH_XRE"/>
    <property type="match status" value="1"/>
</dbReference>
<dbReference type="PANTHER" id="PTHR46797:SF23">
    <property type="entry name" value="HTH-TYPE TRANSCRIPTIONAL REGULATOR SUTR"/>
    <property type="match status" value="1"/>
</dbReference>
<proteinExistence type="predicted"/>
<dbReference type="PROSITE" id="PS50943">
    <property type="entry name" value="HTH_CROC1"/>
    <property type="match status" value="1"/>
</dbReference>
<dbReference type="InterPro" id="IPR050807">
    <property type="entry name" value="TransReg_Diox_bact_type"/>
</dbReference>
<dbReference type="InterPro" id="IPR001387">
    <property type="entry name" value="Cro/C1-type_HTH"/>
</dbReference>
<evidence type="ECO:0000256" key="3">
    <source>
        <dbReference type="ARBA" id="ARBA00023163"/>
    </source>
</evidence>
<dbReference type="RefSeq" id="WP_095743806.1">
    <property type="nucleotide sequence ID" value="NZ_BKDI01000013.1"/>
</dbReference>
<dbReference type="Gene3D" id="1.10.260.40">
    <property type="entry name" value="lambda repressor-like DNA-binding domains"/>
    <property type="match status" value="1"/>
</dbReference>
<evidence type="ECO:0000313" key="4">
    <source>
        <dbReference type="EMBL" id="ATA52850.1"/>
    </source>
</evidence>
<dbReference type="GO" id="GO:0003700">
    <property type="term" value="F:DNA-binding transcription factor activity"/>
    <property type="evidence" value="ECO:0007669"/>
    <property type="project" value="TreeGrafter"/>
</dbReference>
<accession>A0A250DEU7</accession>
<evidence type="ECO:0000256" key="2">
    <source>
        <dbReference type="ARBA" id="ARBA00023125"/>
    </source>
</evidence>
<dbReference type="Proteomes" id="UP000217154">
    <property type="component" value="Chromosome"/>
</dbReference>
<keyword evidence="1" id="KW-0805">Transcription regulation</keyword>
<name>A0A250DEU7_9BURK</name>
<dbReference type="SUPFAM" id="SSF47413">
    <property type="entry name" value="lambda repressor-like DNA-binding domains"/>
    <property type="match status" value="1"/>
</dbReference>
<dbReference type="GO" id="GO:0005829">
    <property type="term" value="C:cytosol"/>
    <property type="evidence" value="ECO:0007669"/>
    <property type="project" value="TreeGrafter"/>
</dbReference>
<reference evidence="4 5" key="1">
    <citation type="submission" date="2017-09" db="EMBL/GenBank/DDBJ databases">
        <title>The diverse metabolic capabilities of V. boronicumulans make it an excellent choice for continued studies on novel biodegradation.</title>
        <authorList>
            <person name="Sun S."/>
        </authorList>
    </citation>
    <scope>NUCLEOTIDE SEQUENCE [LARGE SCALE GENOMIC DNA]</scope>
    <source>
        <strain evidence="4 5">J1</strain>
    </source>
</reference>
<dbReference type="EMBL" id="CP023284">
    <property type="protein sequence ID" value="ATA52850.1"/>
    <property type="molecule type" value="Genomic_DNA"/>
</dbReference>
<keyword evidence="2" id="KW-0238">DNA-binding</keyword>
<dbReference type="SMART" id="SM00530">
    <property type="entry name" value="HTH_XRE"/>
    <property type="match status" value="1"/>
</dbReference>
<sequence>MPKSTSKLASKEDVQLRFGVAVRAFRDARKLTQEQLAEFSDMHVTYISQIERGLKNVSLFNIHRLAHALGVAPAELLGSVSHMQSFGARHQ</sequence>
<dbReference type="KEGG" id="vbo:CKY39_06235"/>
<dbReference type="PANTHER" id="PTHR46797">
    <property type="entry name" value="HTH-TYPE TRANSCRIPTIONAL REGULATOR"/>
    <property type="match status" value="1"/>
</dbReference>
<evidence type="ECO:0000313" key="5">
    <source>
        <dbReference type="Proteomes" id="UP000217154"/>
    </source>
</evidence>